<dbReference type="InterPro" id="IPR051410">
    <property type="entry name" value="Ferric/Cupric_Reductase"/>
</dbReference>
<keyword evidence="7" id="KW-0325">Glycoprotein</keyword>
<dbReference type="InterPro" id="IPR017927">
    <property type="entry name" value="FAD-bd_FR_type"/>
</dbReference>
<evidence type="ECO:0000256" key="3">
    <source>
        <dbReference type="ARBA" id="ARBA00022692"/>
    </source>
</evidence>
<evidence type="ECO:0000256" key="6">
    <source>
        <dbReference type="ARBA" id="ARBA00023136"/>
    </source>
</evidence>
<evidence type="ECO:0000256" key="4">
    <source>
        <dbReference type="ARBA" id="ARBA00022989"/>
    </source>
</evidence>
<keyword evidence="2" id="KW-0813">Transport</keyword>
<dbReference type="OrthoDB" id="167398at2759"/>
<protein>
    <recommendedName>
        <fullName evidence="10">FAD-binding FR-type domain-containing protein</fullName>
    </recommendedName>
</protein>
<feature type="transmembrane region" description="Helical" evidence="8">
    <location>
        <begin position="180"/>
        <end position="199"/>
    </location>
</feature>
<dbReference type="GO" id="GO:0006826">
    <property type="term" value="P:iron ion transport"/>
    <property type="evidence" value="ECO:0007669"/>
    <property type="project" value="TreeGrafter"/>
</dbReference>
<dbReference type="CDD" id="cd06186">
    <property type="entry name" value="NOX_Duox_like_FAD_NADP"/>
    <property type="match status" value="1"/>
</dbReference>
<feature type="transmembrane region" description="Helical" evidence="8">
    <location>
        <begin position="281"/>
        <end position="300"/>
    </location>
</feature>
<evidence type="ECO:0000256" key="1">
    <source>
        <dbReference type="ARBA" id="ARBA00004141"/>
    </source>
</evidence>
<feature type="domain" description="FAD-binding FR-type" evidence="10">
    <location>
        <begin position="415"/>
        <end position="593"/>
    </location>
</feature>
<dbReference type="PANTHER" id="PTHR32361:SF9">
    <property type="entry name" value="FERRIC REDUCTASE TRANSMEMBRANE COMPONENT 3-RELATED"/>
    <property type="match status" value="1"/>
</dbReference>
<name>A0A6A6X5F7_9PLEO</name>
<dbReference type="EMBL" id="MU002013">
    <property type="protein sequence ID" value="KAF2791559.1"/>
    <property type="molecule type" value="Genomic_DNA"/>
</dbReference>
<dbReference type="Pfam" id="PF01794">
    <property type="entry name" value="Ferric_reduct"/>
    <property type="match status" value="1"/>
</dbReference>
<dbReference type="Proteomes" id="UP000799757">
    <property type="component" value="Unassembled WGS sequence"/>
</dbReference>
<feature type="signal peptide" evidence="9">
    <location>
        <begin position="1"/>
        <end position="19"/>
    </location>
</feature>
<proteinExistence type="predicted"/>
<dbReference type="InterPro" id="IPR013130">
    <property type="entry name" value="Fe3_Rdtase_TM_dom"/>
</dbReference>
<feature type="chain" id="PRO_5025520740" description="FAD-binding FR-type domain-containing protein" evidence="9">
    <location>
        <begin position="20"/>
        <end position="691"/>
    </location>
</feature>
<keyword evidence="3 8" id="KW-0812">Transmembrane</keyword>
<dbReference type="InterPro" id="IPR039261">
    <property type="entry name" value="FNR_nucleotide-bd"/>
</dbReference>
<feature type="transmembrane region" description="Helical" evidence="8">
    <location>
        <begin position="364"/>
        <end position="393"/>
    </location>
</feature>
<evidence type="ECO:0000259" key="10">
    <source>
        <dbReference type="PROSITE" id="PS51384"/>
    </source>
</evidence>
<dbReference type="AlphaFoldDB" id="A0A6A6X5F7"/>
<dbReference type="PROSITE" id="PS51384">
    <property type="entry name" value="FAD_FR"/>
    <property type="match status" value="1"/>
</dbReference>
<dbReference type="GO" id="GO:0006879">
    <property type="term" value="P:intracellular iron ion homeostasis"/>
    <property type="evidence" value="ECO:0007669"/>
    <property type="project" value="TreeGrafter"/>
</dbReference>
<dbReference type="GO" id="GO:0000293">
    <property type="term" value="F:ferric-chelate reductase activity"/>
    <property type="evidence" value="ECO:0007669"/>
    <property type="project" value="TreeGrafter"/>
</dbReference>
<dbReference type="PANTHER" id="PTHR32361">
    <property type="entry name" value="FERRIC/CUPRIC REDUCTASE TRANSMEMBRANE COMPONENT"/>
    <property type="match status" value="1"/>
</dbReference>
<keyword evidence="5" id="KW-0406">Ion transport</keyword>
<evidence type="ECO:0000256" key="9">
    <source>
        <dbReference type="SAM" id="SignalP"/>
    </source>
</evidence>
<dbReference type="InterPro" id="IPR013112">
    <property type="entry name" value="FAD-bd_8"/>
</dbReference>
<keyword evidence="4 8" id="KW-1133">Transmembrane helix</keyword>
<dbReference type="SFLD" id="SFLDS00052">
    <property type="entry name" value="Ferric_Reductase_Domain"/>
    <property type="match status" value="1"/>
</dbReference>
<dbReference type="GO" id="GO:0015677">
    <property type="term" value="P:copper ion import"/>
    <property type="evidence" value="ECO:0007669"/>
    <property type="project" value="TreeGrafter"/>
</dbReference>
<feature type="transmembrane region" description="Helical" evidence="8">
    <location>
        <begin position="399"/>
        <end position="419"/>
    </location>
</feature>
<dbReference type="SUPFAM" id="SSF52343">
    <property type="entry name" value="Ferredoxin reductase-like, C-terminal NADP-linked domain"/>
    <property type="match status" value="1"/>
</dbReference>
<dbReference type="Gene3D" id="3.40.50.80">
    <property type="entry name" value="Nucleotide-binding domain of ferredoxin-NADP reductase (FNR) module"/>
    <property type="match status" value="1"/>
</dbReference>
<evidence type="ECO:0000256" key="2">
    <source>
        <dbReference type="ARBA" id="ARBA00022448"/>
    </source>
</evidence>
<sequence>MRLYSLLWSAWLLAPSVLGGTPFQGEINGMPVNPYYPFCAMTCLRSISSLTLSCSTMEGGTLGMMKMLTPSACWAENTPYLATLAYCMHEKCAEYNNTIAELENFWETQATGQSNAGQTGVPPKWSYSESLANVSASPPTTVLDAKDTSLNVTSLVNPLIYFKQWNILTSVQRETAQENVFGIALLVVGFGVPIVFTWLGHLPLISTLVRNLKPYLVWPSLIGTYSMRPLPFLLGNVPTRGQSLYIALFFILNVVLTAVRYESRQPNAWYADKWTEIMAYIMYRTGALAYIFAPLIWLFAGRNNFLLWTTNWSHSTFLLLHRWIARVFTLQAILHSLVALVLYQHEGTYATEVKQKYWIWGIVATLLAVILTFGSGLFIQHIVLSVIIIVAMWFHATDLYAFLGGYQYWLIAISAIWMFDRLGRLLRITMAGAQRARVTSISDEYVRIDIPNIRWGAEPGKHVYVYFPTLHPLRPWENHPFSILQTALVQPARTHVGSDAHSQSSAEQFDEHHDVEKIQPVKPTTKSLVQTRPDIGLTLYVRRGTGATKHLAEHDSLLTLVEGPYPNNYTREVLRADRLLLISGGIGLTGILPYVNNHWNVKLAWSVKESARAVVTDLSGALSAVVDKDIRIGSRFDVQQLLQDEISAGWRRVGVVVCGPAGLCDDVRAAVSAAARHSKTEFELEVEAYSW</sequence>
<comment type="subcellular location">
    <subcellularLocation>
        <location evidence="1">Membrane</location>
        <topology evidence="1">Multi-pass membrane protein</topology>
    </subcellularLocation>
</comment>
<evidence type="ECO:0000313" key="12">
    <source>
        <dbReference type="Proteomes" id="UP000799757"/>
    </source>
</evidence>
<evidence type="ECO:0000256" key="8">
    <source>
        <dbReference type="SAM" id="Phobius"/>
    </source>
</evidence>
<feature type="transmembrane region" description="Helical" evidence="8">
    <location>
        <begin position="320"/>
        <end position="343"/>
    </location>
</feature>
<keyword evidence="12" id="KW-1185">Reference proteome</keyword>
<evidence type="ECO:0000256" key="7">
    <source>
        <dbReference type="ARBA" id="ARBA00023180"/>
    </source>
</evidence>
<feature type="transmembrane region" description="Helical" evidence="8">
    <location>
        <begin position="243"/>
        <end position="261"/>
    </location>
</feature>
<gene>
    <name evidence="11" type="ORF">K505DRAFT_419063</name>
</gene>
<keyword evidence="6 8" id="KW-0472">Membrane</keyword>
<dbReference type="GO" id="GO:0005886">
    <property type="term" value="C:plasma membrane"/>
    <property type="evidence" value="ECO:0007669"/>
    <property type="project" value="TreeGrafter"/>
</dbReference>
<keyword evidence="9" id="KW-0732">Signal</keyword>
<organism evidence="11 12">
    <name type="scientific">Melanomma pulvis-pyrius CBS 109.77</name>
    <dbReference type="NCBI Taxonomy" id="1314802"/>
    <lineage>
        <taxon>Eukaryota</taxon>
        <taxon>Fungi</taxon>
        <taxon>Dikarya</taxon>
        <taxon>Ascomycota</taxon>
        <taxon>Pezizomycotina</taxon>
        <taxon>Dothideomycetes</taxon>
        <taxon>Pleosporomycetidae</taxon>
        <taxon>Pleosporales</taxon>
        <taxon>Melanommataceae</taxon>
        <taxon>Melanomma</taxon>
    </lineage>
</organism>
<evidence type="ECO:0000313" key="11">
    <source>
        <dbReference type="EMBL" id="KAF2791559.1"/>
    </source>
</evidence>
<accession>A0A6A6X5F7</accession>
<reference evidence="11" key="1">
    <citation type="journal article" date="2020" name="Stud. Mycol.">
        <title>101 Dothideomycetes genomes: a test case for predicting lifestyles and emergence of pathogens.</title>
        <authorList>
            <person name="Haridas S."/>
            <person name="Albert R."/>
            <person name="Binder M."/>
            <person name="Bloem J."/>
            <person name="Labutti K."/>
            <person name="Salamov A."/>
            <person name="Andreopoulos B."/>
            <person name="Baker S."/>
            <person name="Barry K."/>
            <person name="Bills G."/>
            <person name="Bluhm B."/>
            <person name="Cannon C."/>
            <person name="Castanera R."/>
            <person name="Culley D."/>
            <person name="Daum C."/>
            <person name="Ezra D."/>
            <person name="Gonzalez J."/>
            <person name="Henrissat B."/>
            <person name="Kuo A."/>
            <person name="Liang C."/>
            <person name="Lipzen A."/>
            <person name="Lutzoni F."/>
            <person name="Magnuson J."/>
            <person name="Mondo S."/>
            <person name="Nolan M."/>
            <person name="Ohm R."/>
            <person name="Pangilinan J."/>
            <person name="Park H.-J."/>
            <person name="Ramirez L."/>
            <person name="Alfaro M."/>
            <person name="Sun H."/>
            <person name="Tritt A."/>
            <person name="Yoshinaga Y."/>
            <person name="Zwiers L.-H."/>
            <person name="Turgeon B."/>
            <person name="Goodwin S."/>
            <person name="Spatafora J."/>
            <person name="Crous P."/>
            <person name="Grigoriev I."/>
        </authorList>
    </citation>
    <scope>NUCLEOTIDE SEQUENCE</scope>
    <source>
        <strain evidence="11">CBS 109.77</strain>
    </source>
</reference>
<dbReference type="Pfam" id="PF08022">
    <property type="entry name" value="FAD_binding_8"/>
    <property type="match status" value="1"/>
</dbReference>
<evidence type="ECO:0000256" key="5">
    <source>
        <dbReference type="ARBA" id="ARBA00023065"/>
    </source>
</evidence>